<keyword evidence="3" id="KW-0804">Transcription</keyword>
<evidence type="ECO:0000256" key="3">
    <source>
        <dbReference type="ARBA" id="ARBA00023163"/>
    </source>
</evidence>
<keyword evidence="6" id="KW-1185">Reference proteome</keyword>
<dbReference type="InterPro" id="IPR009057">
    <property type="entry name" value="Homeodomain-like_sf"/>
</dbReference>
<protein>
    <submittedName>
        <fullName evidence="5">AraC family transcriptional regulator</fullName>
    </submittedName>
</protein>
<dbReference type="InterPro" id="IPR020449">
    <property type="entry name" value="Tscrpt_reg_AraC-type_HTH"/>
</dbReference>
<sequence length="302" mass="35003">MIPSPYFEQNKNQSGLTDIDRPFYIGSQITNDQGYHIPSHWHYHMEIIYFASGKASITNGNHIYEAEEGEFIIIHPCEVHSVTVDKNQHSHHYVIGFDPELLSPMPKLAFQLRHFSPYSASFSGLVKIIKPEQQDKSYIHGLIEEMATEYRSKLLGFELAIAAAVLKLTLWLLRHQKVFFTDSESTSFEDTSRMEAFSQLLVYLNDNCHKNITADEAARMSMMSYSRFASFFKKLMHTSFIQYTLLLKIRRAEQLLLDPAKSITQIALESGFNHSSYFIKQFKNQKGMSPHQYRKEMLQQVN</sequence>
<keyword evidence="1" id="KW-0805">Transcription regulation</keyword>
<dbReference type="InterPro" id="IPR037923">
    <property type="entry name" value="HTH-like"/>
</dbReference>
<dbReference type="SUPFAM" id="SSF46689">
    <property type="entry name" value="Homeodomain-like"/>
    <property type="match status" value="2"/>
</dbReference>
<dbReference type="InterPro" id="IPR018062">
    <property type="entry name" value="HTH_AraC-typ_CS"/>
</dbReference>
<dbReference type="OrthoDB" id="9772063at2"/>
<dbReference type="EMBL" id="CP034235">
    <property type="protein sequence ID" value="QGQ98425.1"/>
    <property type="molecule type" value="Genomic_DNA"/>
</dbReference>
<dbReference type="PANTHER" id="PTHR43280">
    <property type="entry name" value="ARAC-FAMILY TRANSCRIPTIONAL REGULATOR"/>
    <property type="match status" value="1"/>
</dbReference>
<evidence type="ECO:0000259" key="4">
    <source>
        <dbReference type="PROSITE" id="PS01124"/>
    </source>
</evidence>
<dbReference type="PRINTS" id="PR00032">
    <property type="entry name" value="HTHARAC"/>
</dbReference>
<dbReference type="InterPro" id="IPR014710">
    <property type="entry name" value="RmlC-like_jellyroll"/>
</dbReference>
<dbReference type="PROSITE" id="PS00041">
    <property type="entry name" value="HTH_ARAC_FAMILY_1"/>
    <property type="match status" value="1"/>
</dbReference>
<evidence type="ECO:0000313" key="5">
    <source>
        <dbReference type="EMBL" id="QGQ98425.1"/>
    </source>
</evidence>
<dbReference type="RefSeq" id="WP_155703529.1">
    <property type="nucleotide sequence ID" value="NZ_CP034235.1"/>
</dbReference>
<keyword evidence="2" id="KW-0238">DNA-binding</keyword>
<dbReference type="InterPro" id="IPR003313">
    <property type="entry name" value="AraC-bd"/>
</dbReference>
<dbReference type="Pfam" id="PF12833">
    <property type="entry name" value="HTH_18"/>
    <property type="match status" value="1"/>
</dbReference>
<dbReference type="Pfam" id="PF02311">
    <property type="entry name" value="AraC_binding"/>
    <property type="match status" value="1"/>
</dbReference>
<dbReference type="Gene3D" id="2.60.120.10">
    <property type="entry name" value="Jelly Rolls"/>
    <property type="match status" value="1"/>
</dbReference>
<feature type="domain" description="HTH araC/xylS-type" evidence="4">
    <location>
        <begin position="198"/>
        <end position="296"/>
    </location>
</feature>
<reference evidence="6" key="1">
    <citation type="submission" date="2018-11" db="EMBL/GenBank/DDBJ databases">
        <title>Complete genome sequence of Paenibacillus sp. ML311-T8.</title>
        <authorList>
            <person name="Nam Y.-D."/>
            <person name="Kang J."/>
            <person name="Chung W.-H."/>
            <person name="Park Y.S."/>
        </authorList>
    </citation>
    <scope>NUCLEOTIDE SEQUENCE [LARGE SCALE GENOMIC DNA]</scope>
    <source>
        <strain evidence="6">ML311-T8</strain>
    </source>
</reference>
<organism evidence="5 6">
    <name type="scientific">Paenibacillus psychroresistens</name>
    <dbReference type="NCBI Taxonomy" id="1778678"/>
    <lineage>
        <taxon>Bacteria</taxon>
        <taxon>Bacillati</taxon>
        <taxon>Bacillota</taxon>
        <taxon>Bacilli</taxon>
        <taxon>Bacillales</taxon>
        <taxon>Paenibacillaceae</taxon>
        <taxon>Paenibacillus</taxon>
    </lineage>
</organism>
<dbReference type="PROSITE" id="PS01124">
    <property type="entry name" value="HTH_ARAC_FAMILY_2"/>
    <property type="match status" value="1"/>
</dbReference>
<evidence type="ECO:0000256" key="2">
    <source>
        <dbReference type="ARBA" id="ARBA00023125"/>
    </source>
</evidence>
<evidence type="ECO:0000256" key="1">
    <source>
        <dbReference type="ARBA" id="ARBA00023015"/>
    </source>
</evidence>
<dbReference type="GO" id="GO:0043565">
    <property type="term" value="F:sequence-specific DNA binding"/>
    <property type="evidence" value="ECO:0007669"/>
    <property type="project" value="InterPro"/>
</dbReference>
<gene>
    <name evidence="5" type="ORF">EHS13_27840</name>
</gene>
<dbReference type="Gene3D" id="1.10.10.60">
    <property type="entry name" value="Homeodomain-like"/>
    <property type="match status" value="2"/>
</dbReference>
<dbReference type="AlphaFoldDB" id="A0A6B8RSA7"/>
<dbReference type="PANTHER" id="PTHR43280:SF34">
    <property type="entry name" value="ARAC-FAMILY TRANSCRIPTIONAL REGULATOR"/>
    <property type="match status" value="1"/>
</dbReference>
<dbReference type="Proteomes" id="UP000426246">
    <property type="component" value="Chromosome"/>
</dbReference>
<evidence type="ECO:0000313" key="6">
    <source>
        <dbReference type="Proteomes" id="UP000426246"/>
    </source>
</evidence>
<dbReference type="InterPro" id="IPR018060">
    <property type="entry name" value="HTH_AraC"/>
</dbReference>
<dbReference type="SMART" id="SM00342">
    <property type="entry name" value="HTH_ARAC"/>
    <property type="match status" value="1"/>
</dbReference>
<dbReference type="SUPFAM" id="SSF51215">
    <property type="entry name" value="Regulatory protein AraC"/>
    <property type="match status" value="1"/>
</dbReference>
<dbReference type="GO" id="GO:0003700">
    <property type="term" value="F:DNA-binding transcription factor activity"/>
    <property type="evidence" value="ECO:0007669"/>
    <property type="project" value="InterPro"/>
</dbReference>
<accession>A0A6B8RSA7</accession>
<dbReference type="KEGG" id="ppsc:EHS13_27840"/>
<name>A0A6B8RSA7_9BACL</name>
<proteinExistence type="predicted"/>